<accession>A0A238WJL0</accession>
<reference evidence="6" key="1">
    <citation type="submission" date="2017-06" db="EMBL/GenBank/DDBJ databases">
        <authorList>
            <person name="Kim H.J."/>
            <person name="Triplett B.A."/>
        </authorList>
    </citation>
    <scope>NUCLEOTIDE SEQUENCE [LARGE SCALE GENOMIC DNA]</scope>
    <source>
        <strain evidence="6">DSM 26170</strain>
    </source>
</reference>
<dbReference type="GO" id="GO:0012505">
    <property type="term" value="C:endomembrane system"/>
    <property type="evidence" value="ECO:0007669"/>
    <property type="project" value="UniProtKB-SubCell"/>
</dbReference>
<keyword evidence="2" id="KW-0813">Transport</keyword>
<proteinExistence type="predicted"/>
<evidence type="ECO:0000313" key="8">
    <source>
        <dbReference type="Proteomes" id="UP000198409"/>
    </source>
</evidence>
<dbReference type="SUPFAM" id="SSF53850">
    <property type="entry name" value="Periplasmic binding protein-like II"/>
    <property type="match status" value="1"/>
</dbReference>
<keyword evidence="6" id="KW-0547">Nucleotide-binding</keyword>
<dbReference type="AlphaFoldDB" id="A0A238WJL0"/>
<organism evidence="6 8">
    <name type="scientific">Paracoccus sediminis</name>
    <dbReference type="NCBI Taxonomy" id="1214787"/>
    <lineage>
        <taxon>Bacteria</taxon>
        <taxon>Pseudomonadati</taxon>
        <taxon>Pseudomonadota</taxon>
        <taxon>Alphaproteobacteria</taxon>
        <taxon>Rhodobacterales</taxon>
        <taxon>Paracoccaceae</taxon>
        <taxon>Paracoccus</taxon>
    </lineage>
</organism>
<evidence type="ECO:0000313" key="9">
    <source>
        <dbReference type="Proteomes" id="UP000292859"/>
    </source>
</evidence>
<evidence type="ECO:0000256" key="2">
    <source>
        <dbReference type="ARBA" id="ARBA00022448"/>
    </source>
</evidence>
<dbReference type="RefSeq" id="WP_089387860.1">
    <property type="nucleotide sequence ID" value="NZ_FZNM01000005.1"/>
</dbReference>
<reference evidence="7 9" key="3">
    <citation type="submission" date="2019-02" db="EMBL/GenBank/DDBJ databases">
        <authorList>
            <person name="Zhang G."/>
        </authorList>
    </citation>
    <scope>NUCLEOTIDE SEQUENCE [LARGE SCALE GENOMIC DNA]</scope>
    <source>
        <strain evidence="7 9">CMB17</strain>
    </source>
</reference>
<evidence type="ECO:0000256" key="4">
    <source>
        <dbReference type="ARBA" id="ARBA00022519"/>
    </source>
</evidence>
<evidence type="ECO:0000313" key="6">
    <source>
        <dbReference type="EMBL" id="SNR46740.1"/>
    </source>
</evidence>
<dbReference type="PANTHER" id="PTHR30024:SF43">
    <property type="entry name" value="BLL4572 PROTEIN"/>
    <property type="match status" value="1"/>
</dbReference>
<keyword evidence="5" id="KW-0472">Membrane</keyword>
<evidence type="ECO:0000313" key="7">
    <source>
        <dbReference type="EMBL" id="TBN50547.1"/>
    </source>
</evidence>
<evidence type="ECO:0000256" key="1">
    <source>
        <dbReference type="ARBA" id="ARBA00004308"/>
    </source>
</evidence>
<keyword evidence="4" id="KW-0997">Cell inner membrane</keyword>
<keyword evidence="9" id="KW-1185">Reference proteome</keyword>
<keyword evidence="3" id="KW-1003">Cell membrane</keyword>
<dbReference type="Gene3D" id="3.40.190.10">
    <property type="entry name" value="Periplasmic binding protein-like II"/>
    <property type="match status" value="2"/>
</dbReference>
<dbReference type="GO" id="GO:0005524">
    <property type="term" value="F:ATP binding"/>
    <property type="evidence" value="ECO:0007669"/>
    <property type="project" value="UniProtKB-KW"/>
</dbReference>
<name>A0A238WJL0_9RHOB</name>
<comment type="subcellular location">
    <subcellularLocation>
        <location evidence="1">Endomembrane system</location>
    </subcellularLocation>
</comment>
<dbReference type="Proteomes" id="UP000198409">
    <property type="component" value="Unassembled WGS sequence"/>
</dbReference>
<reference evidence="8" key="2">
    <citation type="submission" date="2017-06" db="EMBL/GenBank/DDBJ databases">
        <authorList>
            <person name="Varghese N."/>
            <person name="Submissions S."/>
        </authorList>
    </citation>
    <scope>NUCLEOTIDE SEQUENCE [LARGE SCALE GENOMIC DNA]</scope>
    <source>
        <strain evidence="8">DSM 26170</strain>
    </source>
</reference>
<evidence type="ECO:0000256" key="3">
    <source>
        <dbReference type="ARBA" id="ARBA00022475"/>
    </source>
</evidence>
<dbReference type="InterPro" id="IPR044527">
    <property type="entry name" value="NrtA/CpmA_ABC-bd_dom"/>
</dbReference>
<dbReference type="EMBL" id="SIRL01000005">
    <property type="protein sequence ID" value="TBN50547.1"/>
    <property type="molecule type" value="Genomic_DNA"/>
</dbReference>
<dbReference type="Pfam" id="PF13379">
    <property type="entry name" value="NMT1_2"/>
    <property type="match status" value="1"/>
</dbReference>
<protein>
    <submittedName>
        <fullName evidence="7">ABC transporter substrate-binding protein</fullName>
    </submittedName>
    <submittedName>
        <fullName evidence="6">NitT/TauT family transport system ATP-binding protein</fullName>
    </submittedName>
</protein>
<dbReference type="EMBL" id="FZNM01000005">
    <property type="protein sequence ID" value="SNR46740.1"/>
    <property type="molecule type" value="Genomic_DNA"/>
</dbReference>
<dbReference type="PANTHER" id="PTHR30024">
    <property type="entry name" value="ALIPHATIC SULFONATES-BINDING PROTEIN-RELATED"/>
    <property type="match status" value="1"/>
</dbReference>
<keyword evidence="6" id="KW-0067">ATP-binding</keyword>
<dbReference type="Proteomes" id="UP000292859">
    <property type="component" value="Unassembled WGS sequence"/>
</dbReference>
<gene>
    <name evidence="7" type="ORF">EYF88_09930</name>
    <name evidence="6" type="ORF">SAMN06265378_1054</name>
</gene>
<dbReference type="CDD" id="cd13553">
    <property type="entry name" value="PBP2_NrtA_CpmA_like"/>
    <property type="match status" value="1"/>
</dbReference>
<sequence>MTVLRLGYVPLIDAAPLIVAQELGFAAEEGLTLDLIRLGAWAQARDMLGAGLIDAAHMLVPMPVAQALGLGPALPPMDLVMVLSQGGQAVAVNRDLEHRLRAAGHGFAFDDARAAGTALRAVVAGRLRVGVPFHFSTQAELMRHWLTACGFAPADLDLITVPPPLMADAMARGDVDAFCVGEPWASFAVERGLAALLLPGTAIWAAPPEKGLVLLRDVADRQPAETGALMRAVWRAGRWLDDPDHRGTAAEILSRGACLDLPPELAERGLTGRMAISARGELREAPRFITFNAGAASFPWKSLAALFARGMAGRHGLDPDAAMDRAAPHFRTDLYRRHLRPAGTPLPGASMRVEGALAEDRSVAAERGGMTLRADGFFDGFTFDPAAPASGD</sequence>
<evidence type="ECO:0000256" key="5">
    <source>
        <dbReference type="ARBA" id="ARBA00023136"/>
    </source>
</evidence>
<dbReference type="OrthoDB" id="570524at2"/>